<dbReference type="InterPro" id="IPR020472">
    <property type="entry name" value="WD40_PAC1"/>
</dbReference>
<dbReference type="PROSITE" id="PS50082">
    <property type="entry name" value="WD_REPEATS_2"/>
    <property type="match status" value="3"/>
</dbReference>
<feature type="repeat" description="WD" evidence="4">
    <location>
        <begin position="318"/>
        <end position="352"/>
    </location>
</feature>
<dbReference type="InterPro" id="IPR019775">
    <property type="entry name" value="WD40_repeat_CS"/>
</dbReference>
<feature type="compositionally biased region" description="Basic and acidic residues" evidence="5">
    <location>
        <begin position="44"/>
        <end position="53"/>
    </location>
</feature>
<dbReference type="Pfam" id="PF04003">
    <property type="entry name" value="Utp12"/>
    <property type="match status" value="1"/>
</dbReference>
<organism evidence="7">
    <name type="scientific">Clastoptera arizonana</name>
    <name type="common">Arizona spittle bug</name>
    <dbReference type="NCBI Taxonomy" id="38151"/>
    <lineage>
        <taxon>Eukaryota</taxon>
        <taxon>Metazoa</taxon>
        <taxon>Ecdysozoa</taxon>
        <taxon>Arthropoda</taxon>
        <taxon>Hexapoda</taxon>
        <taxon>Insecta</taxon>
        <taxon>Pterygota</taxon>
        <taxon>Neoptera</taxon>
        <taxon>Paraneoptera</taxon>
        <taxon>Hemiptera</taxon>
        <taxon>Auchenorrhyncha</taxon>
        <taxon>Cercopoidea</taxon>
        <taxon>Clastopteridae</taxon>
        <taxon>Clastoptera</taxon>
    </lineage>
</organism>
<dbReference type="InterPro" id="IPR027145">
    <property type="entry name" value="PWP2"/>
</dbReference>
<evidence type="ECO:0000256" key="1">
    <source>
        <dbReference type="ARBA" id="ARBA00010226"/>
    </source>
</evidence>
<dbReference type="PROSITE" id="PS50294">
    <property type="entry name" value="WD_REPEATS_REGION"/>
    <property type="match status" value="3"/>
</dbReference>
<dbReference type="GO" id="GO:0032040">
    <property type="term" value="C:small-subunit processome"/>
    <property type="evidence" value="ECO:0007669"/>
    <property type="project" value="TreeGrafter"/>
</dbReference>
<dbReference type="PANTHER" id="PTHR19858">
    <property type="entry name" value="WD40 REPEAT PROTEIN"/>
    <property type="match status" value="1"/>
</dbReference>
<evidence type="ECO:0000256" key="3">
    <source>
        <dbReference type="ARBA" id="ARBA00022737"/>
    </source>
</evidence>
<dbReference type="PRINTS" id="PR00320">
    <property type="entry name" value="GPROTEINBRPT"/>
</dbReference>
<dbReference type="EMBL" id="GEDC01017102">
    <property type="protein sequence ID" value="JAS20196.1"/>
    <property type="molecule type" value="Transcribed_RNA"/>
</dbReference>
<dbReference type="PANTHER" id="PTHR19858:SF0">
    <property type="entry name" value="PERIODIC TRYPTOPHAN PROTEIN 2 HOMOLOG"/>
    <property type="match status" value="1"/>
</dbReference>
<dbReference type="InterPro" id="IPR011044">
    <property type="entry name" value="Quino_amine_DH_bsu"/>
</dbReference>
<dbReference type="InterPro" id="IPR001680">
    <property type="entry name" value="WD40_rpt"/>
</dbReference>
<keyword evidence="2 4" id="KW-0853">WD repeat</keyword>
<dbReference type="Pfam" id="PF00400">
    <property type="entry name" value="WD40"/>
    <property type="match status" value="4"/>
</dbReference>
<evidence type="ECO:0000256" key="4">
    <source>
        <dbReference type="PROSITE-ProRule" id="PRU00221"/>
    </source>
</evidence>
<gene>
    <name evidence="7" type="ORF">g.19521</name>
</gene>
<dbReference type="GO" id="GO:0000462">
    <property type="term" value="P:maturation of SSU-rRNA from tricistronic rRNA transcript (SSU-rRNA, 5.8S rRNA, LSU-rRNA)"/>
    <property type="evidence" value="ECO:0007669"/>
    <property type="project" value="TreeGrafter"/>
</dbReference>
<dbReference type="SUPFAM" id="SSF50978">
    <property type="entry name" value="WD40 repeat-like"/>
    <property type="match status" value="1"/>
</dbReference>
<keyword evidence="3" id="KW-0677">Repeat</keyword>
<accession>A0A1B6D3H1</accession>
<sequence length="717" mass="80321">MQILLWLRFFEKNSLDVTTIARNGRLCVWESSMELSDLLPEEETPNKKIKDKDENDDDDIDLTKGEERTSALQEKNNDNVSEEEAKSNAKLIYKLLARHYLRDLVKGQNITLTAAAYHKDTHILVTGFSNGSFFVHELPEVNLIHSLSISDNAISTLAINNTGDWLGIACQEKGQLLVWEWQSETYVMKQQGHSQAMSCLAYSHDAQYIVTGGEDGKVKLWNTQSGFCFVTFSEHTSAVTAVRFANNRKFLVSASLDGTVRAYDMTRYRNFRTFVSPKPVQFSSLALESTGEFVAAGGQDVFEIYLWSMKLGRLVEVLSGHEGPVVSLDFSPSLASTMLASVSWDKTLKIWDAVERGSSCESIHLESDGLFVTFNPDGNEVAVATLNGKITMFDVKTATQTSSIDGRIDLSSGRLETDLITAKKSLEGKGFNSLCYSADGQYILAGGQSKNICIYNVQESILVKKIEVTQNRSFDAVNDFIDRRKMTEFGNAALIEKREQLEGGNKTISLPGVKSGDMAARAIKPEIRIYSLQFSPTGQAWAAVSTEGLLIYSLDGANLFDPFQLDISITPDSIRQTLYQQEYSKALMMSLRLNEQFLVQEVVESVPPKNIELCVATLPDVYAEKVLKFLAVTLESTKHIEFYLLWIQNLITTKHRPPMTTLLALQKNLSMKYQDLSKICDFNKYTMDFLTDLGHLRSKPQKGNDTQEELLMEIDNS</sequence>
<dbReference type="PROSITE" id="PS00678">
    <property type="entry name" value="WD_REPEATS_1"/>
    <property type="match status" value="1"/>
</dbReference>
<feature type="region of interest" description="Disordered" evidence="5">
    <location>
        <begin position="39"/>
        <end position="83"/>
    </location>
</feature>
<dbReference type="CDD" id="cd00200">
    <property type="entry name" value="WD40"/>
    <property type="match status" value="1"/>
</dbReference>
<dbReference type="SMART" id="SM00320">
    <property type="entry name" value="WD40"/>
    <property type="match status" value="8"/>
</dbReference>
<dbReference type="InterPro" id="IPR015943">
    <property type="entry name" value="WD40/YVTN_repeat-like_dom_sf"/>
</dbReference>
<dbReference type="GO" id="GO:0000028">
    <property type="term" value="P:ribosomal small subunit assembly"/>
    <property type="evidence" value="ECO:0007669"/>
    <property type="project" value="TreeGrafter"/>
</dbReference>
<evidence type="ECO:0000256" key="2">
    <source>
        <dbReference type="ARBA" id="ARBA00022574"/>
    </source>
</evidence>
<dbReference type="InterPro" id="IPR036322">
    <property type="entry name" value="WD40_repeat_dom_sf"/>
</dbReference>
<reference evidence="7" key="1">
    <citation type="submission" date="2015-12" db="EMBL/GenBank/DDBJ databases">
        <title>De novo transcriptome assembly of four potential Pierce s Disease insect vectors from Arizona vineyards.</title>
        <authorList>
            <person name="Tassone E.E."/>
        </authorList>
    </citation>
    <scope>NUCLEOTIDE SEQUENCE</scope>
</reference>
<dbReference type="SUPFAM" id="SSF50969">
    <property type="entry name" value="YVTN repeat-like/Quinoprotein amine dehydrogenase"/>
    <property type="match status" value="1"/>
</dbReference>
<dbReference type="GO" id="GO:0034388">
    <property type="term" value="C:Pwp2p-containing subcomplex of 90S preribosome"/>
    <property type="evidence" value="ECO:0007669"/>
    <property type="project" value="TreeGrafter"/>
</dbReference>
<evidence type="ECO:0000259" key="6">
    <source>
        <dbReference type="Pfam" id="PF04003"/>
    </source>
</evidence>
<protein>
    <recommendedName>
        <fullName evidence="6">Small-subunit processome Utp12 domain-containing protein</fullName>
    </recommendedName>
</protein>
<name>A0A1B6D3H1_9HEMI</name>
<feature type="domain" description="Small-subunit processome Utp12" evidence="6">
    <location>
        <begin position="594"/>
        <end position="691"/>
    </location>
</feature>
<dbReference type="Gene3D" id="2.130.10.10">
    <property type="entry name" value="YVTN repeat-like/Quinoprotein amine dehydrogenase"/>
    <property type="match status" value="2"/>
</dbReference>
<feature type="repeat" description="WD" evidence="4">
    <location>
        <begin position="232"/>
        <end position="273"/>
    </location>
</feature>
<evidence type="ECO:0000256" key="5">
    <source>
        <dbReference type="SAM" id="MobiDB-lite"/>
    </source>
</evidence>
<dbReference type="AlphaFoldDB" id="A0A1B6D3H1"/>
<proteinExistence type="inferred from homology"/>
<feature type="repeat" description="WD" evidence="4">
    <location>
        <begin position="190"/>
        <end position="231"/>
    </location>
</feature>
<dbReference type="InterPro" id="IPR007148">
    <property type="entry name" value="SSU_processome_Utp12"/>
</dbReference>
<evidence type="ECO:0000313" key="7">
    <source>
        <dbReference type="EMBL" id="JAS20196.1"/>
    </source>
</evidence>
<comment type="similarity">
    <text evidence="1">Belongs to the WD repeat PWP2 family.</text>
</comment>